<keyword evidence="3" id="KW-0645">Protease</keyword>
<proteinExistence type="inferred from homology"/>
<evidence type="ECO:0000313" key="9">
    <source>
        <dbReference type="EMBL" id="MBB3186962.1"/>
    </source>
</evidence>
<evidence type="ECO:0000313" key="10">
    <source>
        <dbReference type="Proteomes" id="UP000544222"/>
    </source>
</evidence>
<dbReference type="GO" id="GO:0008234">
    <property type="term" value="F:cysteine-type peptidase activity"/>
    <property type="evidence" value="ECO:0007669"/>
    <property type="project" value="UniProtKB-KW"/>
</dbReference>
<evidence type="ECO:0000259" key="8">
    <source>
        <dbReference type="PROSITE" id="PS50853"/>
    </source>
</evidence>
<comment type="similarity">
    <text evidence="2 7">Belongs to the glycosyl hydrolase 28 family.</text>
</comment>
<keyword evidence="4 7" id="KW-0378">Hydrolase</keyword>
<keyword evidence="5" id="KW-0788">Thiol protease</keyword>
<dbReference type="Gene3D" id="2.60.40.10">
    <property type="entry name" value="Immunoglobulins"/>
    <property type="match status" value="1"/>
</dbReference>
<feature type="domain" description="Fibronectin type-III" evidence="8">
    <location>
        <begin position="22"/>
        <end position="109"/>
    </location>
</feature>
<dbReference type="GO" id="GO:0006508">
    <property type="term" value="P:proteolysis"/>
    <property type="evidence" value="ECO:0007669"/>
    <property type="project" value="UniProtKB-KW"/>
</dbReference>
<evidence type="ECO:0000256" key="1">
    <source>
        <dbReference type="ARBA" id="ARBA00006067"/>
    </source>
</evidence>
<dbReference type="Proteomes" id="UP000544222">
    <property type="component" value="Unassembled WGS sequence"/>
</dbReference>
<dbReference type="InterPro" id="IPR036116">
    <property type="entry name" value="FN3_sf"/>
</dbReference>
<dbReference type="PROSITE" id="PS50853">
    <property type="entry name" value="FN3"/>
    <property type="match status" value="1"/>
</dbReference>
<keyword evidence="6 7" id="KW-0326">Glycosidase</keyword>
<name>A0A7W5H222_9PORP</name>
<dbReference type="AlphaFoldDB" id="A0A7W5H222"/>
<dbReference type="InterPro" id="IPR003961">
    <property type="entry name" value="FN3_dom"/>
</dbReference>
<dbReference type="SUPFAM" id="SSF51126">
    <property type="entry name" value="Pectin lyase-like"/>
    <property type="match status" value="1"/>
</dbReference>
<evidence type="ECO:0000256" key="7">
    <source>
        <dbReference type="RuleBase" id="RU361169"/>
    </source>
</evidence>
<evidence type="ECO:0000256" key="2">
    <source>
        <dbReference type="ARBA" id="ARBA00008834"/>
    </source>
</evidence>
<dbReference type="PANTHER" id="PTHR31339:SF9">
    <property type="entry name" value="PLASMIN AND FIBRONECTIN-BINDING PROTEIN A"/>
    <property type="match status" value="1"/>
</dbReference>
<reference evidence="9 10" key="1">
    <citation type="submission" date="2020-08" db="EMBL/GenBank/DDBJ databases">
        <title>Genomic Encyclopedia of Type Strains, Phase IV (KMG-IV): sequencing the most valuable type-strain genomes for metagenomic binning, comparative biology and taxonomic classification.</title>
        <authorList>
            <person name="Goeker M."/>
        </authorList>
    </citation>
    <scope>NUCLEOTIDE SEQUENCE [LARGE SCALE GENOMIC DNA]</scope>
    <source>
        <strain evidence="9 10">DSM 27471</strain>
    </source>
</reference>
<dbReference type="InterPro" id="IPR012334">
    <property type="entry name" value="Pectin_lyas_fold"/>
</dbReference>
<dbReference type="Pfam" id="PF00295">
    <property type="entry name" value="Glyco_hydro_28"/>
    <property type="match status" value="1"/>
</dbReference>
<dbReference type="InterPro" id="IPR000743">
    <property type="entry name" value="Glyco_hydro_28"/>
</dbReference>
<evidence type="ECO:0000256" key="3">
    <source>
        <dbReference type="ARBA" id="ARBA00022670"/>
    </source>
</evidence>
<accession>A0A7W5H222</accession>
<dbReference type="Pfam" id="PF00041">
    <property type="entry name" value="fn3"/>
    <property type="match status" value="1"/>
</dbReference>
<dbReference type="CDD" id="cd00063">
    <property type="entry name" value="FN3"/>
    <property type="match status" value="1"/>
</dbReference>
<dbReference type="InterPro" id="IPR051801">
    <property type="entry name" value="GH28_Enzymes"/>
</dbReference>
<dbReference type="PROSITE" id="PS00502">
    <property type="entry name" value="POLYGALACTURONASE"/>
    <property type="match status" value="1"/>
</dbReference>
<dbReference type="InterPro" id="IPR013783">
    <property type="entry name" value="Ig-like_fold"/>
</dbReference>
<keyword evidence="10" id="KW-1185">Reference proteome</keyword>
<protein>
    <submittedName>
        <fullName evidence="9">Polygalacturonase</fullName>
    </submittedName>
</protein>
<evidence type="ECO:0000256" key="4">
    <source>
        <dbReference type="ARBA" id="ARBA00022801"/>
    </source>
</evidence>
<comment type="caution">
    <text evidence="9">The sequence shown here is derived from an EMBL/GenBank/DDBJ whole genome shotgun (WGS) entry which is preliminary data.</text>
</comment>
<dbReference type="GO" id="GO:0005975">
    <property type="term" value="P:carbohydrate metabolic process"/>
    <property type="evidence" value="ECO:0007669"/>
    <property type="project" value="InterPro"/>
</dbReference>
<comment type="similarity">
    <text evidence="1">Belongs to the peptidase C25 family.</text>
</comment>
<organism evidence="9 10">
    <name type="scientific">Microbacter margulisiae</name>
    <dbReference type="NCBI Taxonomy" id="1350067"/>
    <lineage>
        <taxon>Bacteria</taxon>
        <taxon>Pseudomonadati</taxon>
        <taxon>Bacteroidota</taxon>
        <taxon>Bacteroidia</taxon>
        <taxon>Bacteroidales</taxon>
        <taxon>Porphyromonadaceae</taxon>
        <taxon>Microbacter</taxon>
    </lineage>
</organism>
<dbReference type="RefSeq" id="WP_183412788.1">
    <property type="nucleotide sequence ID" value="NZ_JACHYB010000001.1"/>
</dbReference>
<dbReference type="SUPFAM" id="SSF49265">
    <property type="entry name" value="Fibronectin type III"/>
    <property type="match status" value="1"/>
</dbReference>
<dbReference type="EMBL" id="JACHYB010000001">
    <property type="protein sequence ID" value="MBB3186962.1"/>
    <property type="molecule type" value="Genomic_DNA"/>
</dbReference>
<dbReference type="GO" id="GO:0004650">
    <property type="term" value="F:polygalacturonase activity"/>
    <property type="evidence" value="ECO:0007669"/>
    <property type="project" value="InterPro"/>
</dbReference>
<sequence>MKYFFVFSTFLLSIHIFAIPESPLHLIIAPGTLAATSVTIVWDKPQHYSNISCYHLSLNNKCIGTSMKCNYRIEGLRPATLYTVSIKTEDQTGKLSRATPSIEFTTQIQGKIINVNNFGAKGDGVTDNTKAIQQAINACPKFGTVLIPKGTFLSGALFLKSNMTLEITKGGVLKGSSNIDDYLPMINNRFEGWELKSYASLINAGIINHKGGFSIKNLSIKGEGTISGGGGKLGNSMQEKSGARSRARLILLMNCKNIEIHGLHIENSPCWTIQYVYSKCVSIHDLDIVSTARNGDGIDPDSSDSSYIFNCTFSTGDDCIAIKSGKNPDGYYIGKPTRYVRITDCNFLRGHGIAIGSEMSGGVSDVLIRDCKAGPLLYGMQIKATKDRGGYVKNVTVMDCKLQKITISSSLPYNNDGEPAPQVPTFDNFVFKNIDLSTAQTKGAVIDIHGFKDKNHKLNHVKFSNIVLPKDAEVSVSNAKNVQFFNVRTTTGNKPTFKILNSTNINY</sequence>
<gene>
    <name evidence="9" type="ORF">FHX64_001125</name>
</gene>
<evidence type="ECO:0000256" key="6">
    <source>
        <dbReference type="ARBA" id="ARBA00023295"/>
    </source>
</evidence>
<dbReference type="Gene3D" id="2.160.20.10">
    <property type="entry name" value="Single-stranded right-handed beta-helix, Pectin lyase-like"/>
    <property type="match status" value="1"/>
</dbReference>
<dbReference type="PANTHER" id="PTHR31339">
    <property type="entry name" value="PECTIN LYASE-RELATED"/>
    <property type="match status" value="1"/>
</dbReference>
<dbReference type="InterPro" id="IPR011050">
    <property type="entry name" value="Pectin_lyase_fold/virulence"/>
</dbReference>
<dbReference type="SMART" id="SM00060">
    <property type="entry name" value="FN3"/>
    <property type="match status" value="1"/>
</dbReference>
<evidence type="ECO:0000256" key="5">
    <source>
        <dbReference type="ARBA" id="ARBA00022807"/>
    </source>
</evidence>